<keyword evidence="2" id="KW-1185">Reference proteome</keyword>
<proteinExistence type="predicted"/>
<name>A0A433J270_9PROT</name>
<dbReference type="EMBL" id="RZIJ01000027">
    <property type="protein sequence ID" value="RUQ65174.1"/>
    <property type="molecule type" value="Genomic_DNA"/>
</dbReference>
<organism evidence="1 2">
    <name type="scientific">Azospirillum doebereinerae</name>
    <dbReference type="NCBI Taxonomy" id="92933"/>
    <lineage>
        <taxon>Bacteria</taxon>
        <taxon>Pseudomonadati</taxon>
        <taxon>Pseudomonadota</taxon>
        <taxon>Alphaproteobacteria</taxon>
        <taxon>Rhodospirillales</taxon>
        <taxon>Azospirillaceae</taxon>
        <taxon>Azospirillum</taxon>
    </lineage>
</organism>
<evidence type="ECO:0000313" key="2">
    <source>
        <dbReference type="Proteomes" id="UP000280346"/>
    </source>
</evidence>
<dbReference type="RefSeq" id="WP_127003375.1">
    <property type="nucleotide sequence ID" value="NZ_JBNPXW010000005.1"/>
</dbReference>
<evidence type="ECO:0000313" key="1">
    <source>
        <dbReference type="EMBL" id="RUQ65174.1"/>
    </source>
</evidence>
<accession>A0A433J270</accession>
<dbReference type="AlphaFoldDB" id="A0A433J270"/>
<protein>
    <submittedName>
        <fullName evidence="1">Uncharacterized protein</fullName>
    </submittedName>
</protein>
<dbReference type="Proteomes" id="UP000280346">
    <property type="component" value="Unassembled WGS sequence"/>
</dbReference>
<dbReference type="OrthoDB" id="7301376at2"/>
<sequence length="271" mass="30273">MTKATAASVPVLRLANDASADGGVVDARRPMDVEDLAVWAIRDQKADRTGGALFEMEAALDRPDWEPRGSSRDGVAELMRRRETGGCRVDGGGPMRGVQPRVHPDAEAVVDAIRAIPDWRQRGLVFEYAQLGDRPDWSSGVQTLVPVPVPETQRGAVRHMIVAEWETQPLRSELLRDLHARGHRILDPYGRHRFPAAEDGFSYRTLDDGRRQVAVRWCPVEPSPSDAWIVNTNALYAAWHAGMLALERALRRVVLRDHRCIGFDAPAEPWR</sequence>
<comment type="caution">
    <text evidence="1">The sequence shown here is derived from an EMBL/GenBank/DDBJ whole genome shotgun (WGS) entry which is preliminary data.</text>
</comment>
<reference evidence="1 2" key="1">
    <citation type="submission" date="2018-12" db="EMBL/GenBank/DDBJ databases">
        <authorList>
            <person name="Yang Y."/>
        </authorList>
    </citation>
    <scope>NUCLEOTIDE SEQUENCE [LARGE SCALE GENOMIC DNA]</scope>
    <source>
        <strain evidence="1 2">GSF71</strain>
    </source>
</reference>
<gene>
    <name evidence="1" type="ORF">EJ913_25860</name>
</gene>